<evidence type="ECO:0000313" key="2">
    <source>
        <dbReference type="Proteomes" id="UP000244005"/>
    </source>
</evidence>
<protein>
    <submittedName>
        <fullName evidence="1">Uncharacterized protein</fullName>
    </submittedName>
</protein>
<accession>A0A2R6WRJ8</accession>
<gene>
    <name evidence="1" type="ORF">MARPO_0063s0036</name>
</gene>
<proteinExistence type="predicted"/>
<keyword evidence="2" id="KW-1185">Reference proteome</keyword>
<evidence type="ECO:0000313" key="1">
    <source>
        <dbReference type="EMBL" id="PTQ36488.1"/>
    </source>
</evidence>
<dbReference type="Gramene" id="Mp8g08820.1">
    <property type="protein sequence ID" value="Mp8g08820.1.cds"/>
    <property type="gene ID" value="Mp8g08820"/>
</dbReference>
<sequence>MIWQTSKVRRGTLQYWSSRGERFWGRRLQLNALMAWRHCPIRCPNFLDRALVVFHGSFPRISNARCSQLAVY</sequence>
<dbReference type="Proteomes" id="UP000244005">
    <property type="component" value="Unassembled WGS sequence"/>
</dbReference>
<dbReference type="EMBL" id="KZ772735">
    <property type="protein sequence ID" value="PTQ36488.1"/>
    <property type="molecule type" value="Genomic_DNA"/>
</dbReference>
<name>A0A2R6WRJ8_MARPO</name>
<reference evidence="2" key="1">
    <citation type="journal article" date="2017" name="Cell">
        <title>Insights into land plant evolution garnered from the Marchantia polymorpha genome.</title>
        <authorList>
            <person name="Bowman J.L."/>
            <person name="Kohchi T."/>
            <person name="Yamato K.T."/>
            <person name="Jenkins J."/>
            <person name="Shu S."/>
            <person name="Ishizaki K."/>
            <person name="Yamaoka S."/>
            <person name="Nishihama R."/>
            <person name="Nakamura Y."/>
            <person name="Berger F."/>
            <person name="Adam C."/>
            <person name="Aki S.S."/>
            <person name="Althoff F."/>
            <person name="Araki T."/>
            <person name="Arteaga-Vazquez M.A."/>
            <person name="Balasubrmanian S."/>
            <person name="Barry K."/>
            <person name="Bauer D."/>
            <person name="Boehm C.R."/>
            <person name="Briginshaw L."/>
            <person name="Caballero-Perez J."/>
            <person name="Catarino B."/>
            <person name="Chen F."/>
            <person name="Chiyoda S."/>
            <person name="Chovatia M."/>
            <person name="Davies K.M."/>
            <person name="Delmans M."/>
            <person name="Demura T."/>
            <person name="Dierschke T."/>
            <person name="Dolan L."/>
            <person name="Dorantes-Acosta A.E."/>
            <person name="Eklund D.M."/>
            <person name="Florent S.N."/>
            <person name="Flores-Sandoval E."/>
            <person name="Fujiyama A."/>
            <person name="Fukuzawa H."/>
            <person name="Galik B."/>
            <person name="Grimanelli D."/>
            <person name="Grimwood J."/>
            <person name="Grossniklaus U."/>
            <person name="Hamada T."/>
            <person name="Haseloff J."/>
            <person name="Hetherington A.J."/>
            <person name="Higo A."/>
            <person name="Hirakawa Y."/>
            <person name="Hundley H.N."/>
            <person name="Ikeda Y."/>
            <person name="Inoue K."/>
            <person name="Inoue S.I."/>
            <person name="Ishida S."/>
            <person name="Jia Q."/>
            <person name="Kakita M."/>
            <person name="Kanazawa T."/>
            <person name="Kawai Y."/>
            <person name="Kawashima T."/>
            <person name="Kennedy M."/>
            <person name="Kinose K."/>
            <person name="Kinoshita T."/>
            <person name="Kohara Y."/>
            <person name="Koide E."/>
            <person name="Komatsu K."/>
            <person name="Kopischke S."/>
            <person name="Kubo M."/>
            <person name="Kyozuka J."/>
            <person name="Lagercrantz U."/>
            <person name="Lin S.S."/>
            <person name="Lindquist E."/>
            <person name="Lipzen A.M."/>
            <person name="Lu C.W."/>
            <person name="De Luna E."/>
            <person name="Martienssen R.A."/>
            <person name="Minamino N."/>
            <person name="Mizutani M."/>
            <person name="Mizutani M."/>
            <person name="Mochizuki N."/>
            <person name="Monte I."/>
            <person name="Mosher R."/>
            <person name="Nagasaki H."/>
            <person name="Nakagami H."/>
            <person name="Naramoto S."/>
            <person name="Nishitani K."/>
            <person name="Ohtani M."/>
            <person name="Okamoto T."/>
            <person name="Okumura M."/>
            <person name="Phillips J."/>
            <person name="Pollak B."/>
            <person name="Reinders A."/>
            <person name="Rovekamp M."/>
            <person name="Sano R."/>
            <person name="Sawa S."/>
            <person name="Schmid M.W."/>
            <person name="Shirakawa M."/>
            <person name="Solano R."/>
            <person name="Spunde A."/>
            <person name="Suetsugu N."/>
            <person name="Sugano S."/>
            <person name="Sugiyama A."/>
            <person name="Sun R."/>
            <person name="Suzuki Y."/>
            <person name="Takenaka M."/>
            <person name="Takezawa D."/>
            <person name="Tomogane H."/>
            <person name="Tsuzuki M."/>
            <person name="Ueda T."/>
            <person name="Umeda M."/>
            <person name="Ward J.M."/>
            <person name="Watanabe Y."/>
            <person name="Yazaki K."/>
            <person name="Yokoyama R."/>
            <person name="Yoshitake Y."/>
            <person name="Yotsui I."/>
            <person name="Zachgo S."/>
            <person name="Schmutz J."/>
        </authorList>
    </citation>
    <scope>NUCLEOTIDE SEQUENCE [LARGE SCALE GENOMIC DNA]</scope>
    <source>
        <strain evidence="2">Tak-1</strain>
    </source>
</reference>
<organism evidence="1 2">
    <name type="scientific">Marchantia polymorpha</name>
    <name type="common">Common liverwort</name>
    <name type="synonym">Marchantia aquatica</name>
    <dbReference type="NCBI Taxonomy" id="3197"/>
    <lineage>
        <taxon>Eukaryota</taxon>
        <taxon>Viridiplantae</taxon>
        <taxon>Streptophyta</taxon>
        <taxon>Embryophyta</taxon>
        <taxon>Marchantiophyta</taxon>
        <taxon>Marchantiopsida</taxon>
        <taxon>Marchantiidae</taxon>
        <taxon>Marchantiales</taxon>
        <taxon>Marchantiaceae</taxon>
        <taxon>Marchantia</taxon>
    </lineage>
</organism>
<dbReference type="AlphaFoldDB" id="A0A2R6WRJ8"/>